<feature type="non-terminal residue" evidence="1">
    <location>
        <position position="27"/>
    </location>
</feature>
<reference evidence="1 2" key="1">
    <citation type="journal article" date="2018" name="Front. Plant Sci.">
        <title>Red Clover (Trifolium pratense) and Zigzag Clover (T. medium) - A Picture of Genomic Similarities and Differences.</title>
        <authorList>
            <person name="Dluhosova J."/>
            <person name="Istvanek J."/>
            <person name="Nedelnik J."/>
            <person name="Repkova J."/>
        </authorList>
    </citation>
    <scope>NUCLEOTIDE SEQUENCE [LARGE SCALE GENOMIC DNA]</scope>
    <source>
        <strain evidence="2">cv. 10/8</strain>
        <tissue evidence="1">Leaf</tissue>
    </source>
</reference>
<sequence length="27" mass="2880">MKTENGYGSGKTVMVVGMDLKACDTML</sequence>
<comment type="caution">
    <text evidence="1">The sequence shown here is derived from an EMBL/GenBank/DDBJ whole genome shotgun (WGS) entry which is preliminary data.</text>
</comment>
<evidence type="ECO:0000313" key="2">
    <source>
        <dbReference type="Proteomes" id="UP000265520"/>
    </source>
</evidence>
<evidence type="ECO:0000313" key="1">
    <source>
        <dbReference type="EMBL" id="MCI47125.1"/>
    </source>
</evidence>
<dbReference type="AlphaFoldDB" id="A0A392SGR1"/>
<keyword evidence="2" id="KW-1185">Reference proteome</keyword>
<accession>A0A392SGR1</accession>
<proteinExistence type="predicted"/>
<protein>
    <submittedName>
        <fullName evidence="1">Uncharacterized protein</fullName>
    </submittedName>
</protein>
<organism evidence="1 2">
    <name type="scientific">Trifolium medium</name>
    <dbReference type="NCBI Taxonomy" id="97028"/>
    <lineage>
        <taxon>Eukaryota</taxon>
        <taxon>Viridiplantae</taxon>
        <taxon>Streptophyta</taxon>
        <taxon>Embryophyta</taxon>
        <taxon>Tracheophyta</taxon>
        <taxon>Spermatophyta</taxon>
        <taxon>Magnoliopsida</taxon>
        <taxon>eudicotyledons</taxon>
        <taxon>Gunneridae</taxon>
        <taxon>Pentapetalae</taxon>
        <taxon>rosids</taxon>
        <taxon>fabids</taxon>
        <taxon>Fabales</taxon>
        <taxon>Fabaceae</taxon>
        <taxon>Papilionoideae</taxon>
        <taxon>50 kb inversion clade</taxon>
        <taxon>NPAAA clade</taxon>
        <taxon>Hologalegina</taxon>
        <taxon>IRL clade</taxon>
        <taxon>Trifolieae</taxon>
        <taxon>Trifolium</taxon>
    </lineage>
</organism>
<dbReference type="Proteomes" id="UP000265520">
    <property type="component" value="Unassembled WGS sequence"/>
</dbReference>
<name>A0A392SGR1_9FABA</name>
<dbReference type="EMBL" id="LXQA010367666">
    <property type="protein sequence ID" value="MCI47125.1"/>
    <property type="molecule type" value="Genomic_DNA"/>
</dbReference>